<dbReference type="EMBL" id="JBHRTQ010000014">
    <property type="protein sequence ID" value="MFC3175435.1"/>
    <property type="molecule type" value="Genomic_DNA"/>
</dbReference>
<dbReference type="PANTHER" id="PTHR33221:SF4">
    <property type="entry name" value="HTH-TYPE TRANSCRIPTIONAL REPRESSOR NSRR"/>
    <property type="match status" value="1"/>
</dbReference>
<dbReference type="PANTHER" id="PTHR33221">
    <property type="entry name" value="WINGED HELIX-TURN-HELIX TRANSCRIPTIONAL REGULATOR, RRF2 FAMILY"/>
    <property type="match status" value="1"/>
</dbReference>
<sequence>MQLTRHTDYALRLLIYLAGRGDERSQIAAVAEAQDISRTHLMKIANELARAGFIAAVRGRGGGIMLARPPEAINLGAVIETMEPRCPLVDCGSCRLVKRCSLPGVLDQADAAFRQVLAGYSLADICRQPGLAPA</sequence>
<dbReference type="Gene3D" id="1.10.10.10">
    <property type="entry name" value="Winged helix-like DNA-binding domain superfamily/Winged helix DNA-binding domain"/>
    <property type="match status" value="1"/>
</dbReference>
<dbReference type="RefSeq" id="WP_379510814.1">
    <property type="nucleotide sequence ID" value="NZ_JBHRTQ010000014.1"/>
</dbReference>
<name>A0ABV7IV64_9SPHN</name>
<comment type="caution">
    <text evidence="2">The sequence shown here is derived from an EMBL/GenBank/DDBJ whole genome shotgun (WGS) entry which is preliminary data.</text>
</comment>
<proteinExistence type="predicted"/>
<protein>
    <submittedName>
        <fullName evidence="2">RrF2 family transcriptional regulator</fullName>
    </submittedName>
</protein>
<evidence type="ECO:0000313" key="3">
    <source>
        <dbReference type="Proteomes" id="UP001595604"/>
    </source>
</evidence>
<dbReference type="Proteomes" id="UP001595604">
    <property type="component" value="Unassembled WGS sequence"/>
</dbReference>
<dbReference type="InterPro" id="IPR036390">
    <property type="entry name" value="WH_DNA-bd_sf"/>
</dbReference>
<dbReference type="PROSITE" id="PS51197">
    <property type="entry name" value="HTH_RRF2_2"/>
    <property type="match status" value="1"/>
</dbReference>
<gene>
    <name evidence="2" type="ORF">ACFOD9_14345</name>
</gene>
<reference evidence="3" key="1">
    <citation type="journal article" date="2019" name="Int. J. Syst. Evol. Microbiol.">
        <title>The Global Catalogue of Microorganisms (GCM) 10K type strain sequencing project: providing services to taxonomists for standard genome sequencing and annotation.</title>
        <authorList>
            <consortium name="The Broad Institute Genomics Platform"/>
            <consortium name="The Broad Institute Genome Sequencing Center for Infectious Disease"/>
            <person name="Wu L."/>
            <person name="Ma J."/>
        </authorList>
    </citation>
    <scope>NUCLEOTIDE SEQUENCE [LARGE SCALE GENOMIC DNA]</scope>
    <source>
        <strain evidence="3">KCTC 42984</strain>
    </source>
</reference>
<accession>A0ABV7IV64</accession>
<evidence type="ECO:0000256" key="1">
    <source>
        <dbReference type="ARBA" id="ARBA00023125"/>
    </source>
</evidence>
<keyword evidence="1" id="KW-0238">DNA-binding</keyword>
<organism evidence="2 3">
    <name type="scientific">Novosphingobium bradum</name>
    <dbReference type="NCBI Taxonomy" id="1737444"/>
    <lineage>
        <taxon>Bacteria</taxon>
        <taxon>Pseudomonadati</taxon>
        <taxon>Pseudomonadota</taxon>
        <taxon>Alphaproteobacteria</taxon>
        <taxon>Sphingomonadales</taxon>
        <taxon>Sphingomonadaceae</taxon>
        <taxon>Novosphingobium</taxon>
    </lineage>
</organism>
<dbReference type="InterPro" id="IPR000944">
    <property type="entry name" value="Tscrpt_reg_Rrf2"/>
</dbReference>
<keyword evidence="3" id="KW-1185">Reference proteome</keyword>
<dbReference type="Pfam" id="PF02082">
    <property type="entry name" value="Rrf2"/>
    <property type="match status" value="1"/>
</dbReference>
<dbReference type="SUPFAM" id="SSF46785">
    <property type="entry name" value="Winged helix' DNA-binding domain"/>
    <property type="match status" value="1"/>
</dbReference>
<dbReference type="InterPro" id="IPR036388">
    <property type="entry name" value="WH-like_DNA-bd_sf"/>
</dbReference>
<dbReference type="NCBIfam" id="TIGR00738">
    <property type="entry name" value="rrf2_super"/>
    <property type="match status" value="1"/>
</dbReference>
<evidence type="ECO:0000313" key="2">
    <source>
        <dbReference type="EMBL" id="MFC3175435.1"/>
    </source>
</evidence>